<protein>
    <submittedName>
        <fullName evidence="1">Uncharacterized protein</fullName>
    </submittedName>
</protein>
<reference evidence="1 2" key="1">
    <citation type="submission" date="2021-01" db="EMBL/GenBank/DDBJ databases">
        <title>Whole genome shotgun sequence of Microbispora siamensis NBRC 104113.</title>
        <authorList>
            <person name="Komaki H."/>
            <person name="Tamura T."/>
        </authorList>
    </citation>
    <scope>NUCLEOTIDE SEQUENCE [LARGE SCALE GENOMIC DNA]</scope>
    <source>
        <strain evidence="1 2">NBRC 104113</strain>
    </source>
</reference>
<dbReference type="EMBL" id="BOOF01000088">
    <property type="protein sequence ID" value="GIH67661.1"/>
    <property type="molecule type" value="Genomic_DNA"/>
</dbReference>
<sequence length="72" mass="8049">MGQTARSKSERHFDSGITQVRKREREALPCADPISPNALAQWAAANGERPWRQSLSQSFRVNPDHGVYALLS</sequence>
<keyword evidence="2" id="KW-1185">Reference proteome</keyword>
<proteinExistence type="predicted"/>
<evidence type="ECO:0000313" key="2">
    <source>
        <dbReference type="Proteomes" id="UP000660454"/>
    </source>
</evidence>
<comment type="caution">
    <text evidence="1">The sequence shown here is derived from an EMBL/GenBank/DDBJ whole genome shotgun (WGS) entry which is preliminary data.</text>
</comment>
<accession>A0ABQ4H1T3</accession>
<name>A0ABQ4H1T3_9ACTN</name>
<organism evidence="1 2">
    <name type="scientific">Microbispora siamensis</name>
    <dbReference type="NCBI Taxonomy" id="564413"/>
    <lineage>
        <taxon>Bacteria</taxon>
        <taxon>Bacillati</taxon>
        <taxon>Actinomycetota</taxon>
        <taxon>Actinomycetes</taxon>
        <taxon>Streptosporangiales</taxon>
        <taxon>Streptosporangiaceae</taxon>
        <taxon>Microbispora</taxon>
    </lineage>
</organism>
<evidence type="ECO:0000313" key="1">
    <source>
        <dbReference type="EMBL" id="GIH67661.1"/>
    </source>
</evidence>
<gene>
    <name evidence="1" type="ORF">Msi02_84780</name>
</gene>
<dbReference type="Proteomes" id="UP000660454">
    <property type="component" value="Unassembled WGS sequence"/>
</dbReference>